<gene>
    <name evidence="8" type="ORF">DPMN_144393</name>
</gene>
<dbReference type="InterPro" id="IPR000801">
    <property type="entry name" value="Esterase-like"/>
</dbReference>
<proteinExistence type="inferred from homology"/>
<name>A0A9D4GET9_DREPO</name>
<reference evidence="8" key="1">
    <citation type="journal article" date="2019" name="bioRxiv">
        <title>The Genome of the Zebra Mussel, Dreissena polymorpha: A Resource for Invasive Species Research.</title>
        <authorList>
            <person name="McCartney M.A."/>
            <person name="Auch B."/>
            <person name="Kono T."/>
            <person name="Mallez S."/>
            <person name="Zhang Y."/>
            <person name="Obille A."/>
            <person name="Becker A."/>
            <person name="Abrahante J.E."/>
            <person name="Garbe J."/>
            <person name="Badalamenti J.P."/>
            <person name="Herman A."/>
            <person name="Mangelson H."/>
            <person name="Liachko I."/>
            <person name="Sullivan S."/>
            <person name="Sone E.D."/>
            <person name="Koren S."/>
            <person name="Silverstein K.A.T."/>
            <person name="Beckman K.B."/>
            <person name="Gohl D.M."/>
        </authorList>
    </citation>
    <scope>NUCLEOTIDE SEQUENCE</scope>
    <source>
        <strain evidence="8">Duluth1</strain>
        <tissue evidence="8">Whole animal</tissue>
    </source>
</reference>
<evidence type="ECO:0000256" key="5">
    <source>
        <dbReference type="ARBA" id="ARBA00022487"/>
    </source>
</evidence>
<dbReference type="EC" id="3.1.2.12" evidence="3"/>
<evidence type="ECO:0000313" key="8">
    <source>
        <dbReference type="EMBL" id="KAH3815859.1"/>
    </source>
</evidence>
<comment type="caution">
    <text evidence="8">The sequence shown here is derived from an EMBL/GenBank/DDBJ whole genome shotgun (WGS) entry which is preliminary data.</text>
</comment>
<keyword evidence="9" id="KW-1185">Reference proteome</keyword>
<dbReference type="PANTHER" id="PTHR10061:SF0">
    <property type="entry name" value="S-FORMYLGLUTATHIONE HYDROLASE"/>
    <property type="match status" value="1"/>
</dbReference>
<dbReference type="GO" id="GO:0052689">
    <property type="term" value="F:carboxylic ester hydrolase activity"/>
    <property type="evidence" value="ECO:0007669"/>
    <property type="project" value="UniProtKB-KW"/>
</dbReference>
<dbReference type="InterPro" id="IPR014186">
    <property type="entry name" value="S-formylglutathione_hydrol"/>
</dbReference>
<dbReference type="Proteomes" id="UP000828390">
    <property type="component" value="Unassembled WGS sequence"/>
</dbReference>
<dbReference type="GO" id="GO:0046294">
    <property type="term" value="P:formaldehyde catabolic process"/>
    <property type="evidence" value="ECO:0007669"/>
    <property type="project" value="InterPro"/>
</dbReference>
<protein>
    <recommendedName>
        <fullName evidence="4">S-formylglutathione hydrolase</fullName>
        <ecNumber evidence="3">3.1.2.12</ecNumber>
    </recommendedName>
    <alternativeName>
        <fullName evidence="7">Esterase D</fullName>
    </alternativeName>
</protein>
<evidence type="ECO:0000256" key="2">
    <source>
        <dbReference type="ARBA" id="ARBA00005622"/>
    </source>
</evidence>
<dbReference type="PANTHER" id="PTHR10061">
    <property type="entry name" value="S-FORMYLGLUTATHIONE HYDROLASE"/>
    <property type="match status" value="1"/>
</dbReference>
<dbReference type="EMBL" id="JAIWYP010000006">
    <property type="protein sequence ID" value="KAH3815859.1"/>
    <property type="molecule type" value="Genomic_DNA"/>
</dbReference>
<dbReference type="InterPro" id="IPR029058">
    <property type="entry name" value="AB_hydrolase_fold"/>
</dbReference>
<dbReference type="SUPFAM" id="SSF53474">
    <property type="entry name" value="alpha/beta-Hydrolases"/>
    <property type="match status" value="1"/>
</dbReference>
<comment type="function">
    <text evidence="1">Serine hydrolase involved in the detoxification of formaldehyde.</text>
</comment>
<comment type="similarity">
    <text evidence="2">Belongs to the esterase D family.</text>
</comment>
<dbReference type="GO" id="GO:0018738">
    <property type="term" value="F:S-formylglutathione hydrolase activity"/>
    <property type="evidence" value="ECO:0007669"/>
    <property type="project" value="UniProtKB-EC"/>
</dbReference>
<evidence type="ECO:0000256" key="7">
    <source>
        <dbReference type="ARBA" id="ARBA00032082"/>
    </source>
</evidence>
<sequence>MGGYVALICALKNTGKFQSVSAFAPISNPIKAPWGIKALTGYLGGDQSKWQVSSECISHYLYPYTTFSIFARTNN</sequence>
<keyword evidence="6" id="KW-0378">Hydrolase</keyword>
<dbReference type="AlphaFoldDB" id="A0A9D4GET9"/>
<accession>A0A9D4GET9</accession>
<evidence type="ECO:0000256" key="6">
    <source>
        <dbReference type="ARBA" id="ARBA00022801"/>
    </source>
</evidence>
<dbReference type="Gene3D" id="3.40.50.1820">
    <property type="entry name" value="alpha/beta hydrolase"/>
    <property type="match status" value="1"/>
</dbReference>
<organism evidence="8 9">
    <name type="scientific">Dreissena polymorpha</name>
    <name type="common">Zebra mussel</name>
    <name type="synonym">Mytilus polymorpha</name>
    <dbReference type="NCBI Taxonomy" id="45954"/>
    <lineage>
        <taxon>Eukaryota</taxon>
        <taxon>Metazoa</taxon>
        <taxon>Spiralia</taxon>
        <taxon>Lophotrochozoa</taxon>
        <taxon>Mollusca</taxon>
        <taxon>Bivalvia</taxon>
        <taxon>Autobranchia</taxon>
        <taxon>Heteroconchia</taxon>
        <taxon>Euheterodonta</taxon>
        <taxon>Imparidentia</taxon>
        <taxon>Neoheterodontei</taxon>
        <taxon>Myida</taxon>
        <taxon>Dreissenoidea</taxon>
        <taxon>Dreissenidae</taxon>
        <taxon>Dreissena</taxon>
    </lineage>
</organism>
<evidence type="ECO:0000256" key="4">
    <source>
        <dbReference type="ARBA" id="ARBA00016774"/>
    </source>
</evidence>
<evidence type="ECO:0000256" key="1">
    <source>
        <dbReference type="ARBA" id="ARBA00002608"/>
    </source>
</evidence>
<dbReference type="Pfam" id="PF00756">
    <property type="entry name" value="Esterase"/>
    <property type="match status" value="1"/>
</dbReference>
<evidence type="ECO:0000256" key="3">
    <source>
        <dbReference type="ARBA" id="ARBA00012479"/>
    </source>
</evidence>
<dbReference type="GO" id="GO:0005829">
    <property type="term" value="C:cytosol"/>
    <property type="evidence" value="ECO:0007669"/>
    <property type="project" value="TreeGrafter"/>
</dbReference>
<reference evidence="8" key="2">
    <citation type="submission" date="2020-11" db="EMBL/GenBank/DDBJ databases">
        <authorList>
            <person name="McCartney M.A."/>
            <person name="Auch B."/>
            <person name="Kono T."/>
            <person name="Mallez S."/>
            <person name="Becker A."/>
            <person name="Gohl D.M."/>
            <person name="Silverstein K.A.T."/>
            <person name="Koren S."/>
            <person name="Bechman K.B."/>
            <person name="Herman A."/>
            <person name="Abrahante J.E."/>
            <person name="Garbe J."/>
        </authorList>
    </citation>
    <scope>NUCLEOTIDE SEQUENCE</scope>
    <source>
        <strain evidence="8">Duluth1</strain>
        <tissue evidence="8">Whole animal</tissue>
    </source>
</reference>
<keyword evidence="5" id="KW-0719">Serine esterase</keyword>
<evidence type="ECO:0000313" key="9">
    <source>
        <dbReference type="Proteomes" id="UP000828390"/>
    </source>
</evidence>